<gene>
    <name evidence="1" type="ORF">CPT_Stills1</name>
</gene>
<dbReference type="EMBL" id="KP696448">
    <property type="protein sequence ID" value="AKC02629.1"/>
    <property type="molecule type" value="Genomic_DNA"/>
</dbReference>
<dbReference type="KEGG" id="vg:26661030"/>
<keyword evidence="2" id="KW-1185">Reference proteome</keyword>
<sequence>MMEKYYVIKVINTEYAPIRHWYRRKEGELFIVRKIHDQERYITNGFINEDCAQGEIDDFYCQIITEFEMKDEY</sequence>
<evidence type="ECO:0000313" key="1">
    <source>
        <dbReference type="EMBL" id="AKC02629.1"/>
    </source>
</evidence>
<reference evidence="2" key="2">
    <citation type="submission" date="2015-01" db="EMBL/GenBank/DDBJ databases">
        <title>Complete Genome of Bacillus megaterium Siphophage Stills.</title>
        <authorList>
            <person name="Lee S.S."/>
            <person name="Kongari R.R."/>
            <person name="Hernandez A.C."/>
            <person name="Everett G.F.K."/>
        </authorList>
    </citation>
    <scope>NUCLEOTIDE SEQUENCE [LARGE SCALE GENOMIC DNA]</scope>
</reference>
<accession>A0A0E3T690</accession>
<evidence type="ECO:0000313" key="2">
    <source>
        <dbReference type="Proteomes" id="UP000033016"/>
    </source>
</evidence>
<reference evidence="1 2" key="1">
    <citation type="journal article" date="2015" name="Genome Announc.">
        <title>Complete Genome Sequence of Bacillus megaterium Siphophage Stills.</title>
        <authorList>
            <person name="Lee S.S."/>
            <person name="Kongari R.R."/>
            <person name="Hernandez A.C."/>
            <person name="Kuty Everett G.F."/>
        </authorList>
    </citation>
    <scope>NUCLEOTIDE SEQUENCE [LARGE SCALE GENOMIC DNA]</scope>
</reference>
<name>A0A0E3T690_9CAUD</name>
<dbReference type="Proteomes" id="UP000033016">
    <property type="component" value="Segment"/>
</dbReference>
<protein>
    <submittedName>
        <fullName evidence="1">Uncharacterized protein</fullName>
    </submittedName>
</protein>
<dbReference type="RefSeq" id="YP_009196886.1">
    <property type="nucleotide sequence ID" value="NC_028777.1"/>
</dbReference>
<dbReference type="GeneID" id="26661030"/>
<proteinExistence type="predicted"/>
<organism evidence="1 2">
    <name type="scientific">Bacillus phage Stills</name>
    <dbReference type="NCBI Taxonomy" id="1610833"/>
    <lineage>
        <taxon>Viruses</taxon>
        <taxon>Duplodnaviria</taxon>
        <taxon>Heunggongvirae</taxon>
        <taxon>Uroviricota</taxon>
        <taxon>Caudoviricetes</taxon>
        <taxon>Slashvirus</taxon>
        <taxon>Slashvirus stills</taxon>
    </lineage>
</organism>